<dbReference type="Pfam" id="PF12396">
    <property type="entry name" value="DUF3659"/>
    <property type="match status" value="1"/>
</dbReference>
<name>A0AB34KUZ1_9PEZI</name>
<comment type="caution">
    <text evidence="2">The sequence shown here is derived from an EMBL/GenBank/DDBJ whole genome shotgun (WGS) entry which is preliminary data.</text>
</comment>
<feature type="region of interest" description="Disordered" evidence="1">
    <location>
        <begin position="306"/>
        <end position="343"/>
    </location>
</feature>
<proteinExistence type="predicted"/>
<dbReference type="EMBL" id="JAAQHG020000006">
    <property type="protein sequence ID" value="KAL1588864.1"/>
    <property type="molecule type" value="Genomic_DNA"/>
</dbReference>
<reference evidence="2 3" key="1">
    <citation type="journal article" date="2020" name="Microbiol. Resour. Announc.">
        <title>Draft Genome Sequence of a Cladosporium Species Isolated from the Mesophotic Ascidian Didemnum maculosum.</title>
        <authorList>
            <person name="Gioti A."/>
            <person name="Siaperas R."/>
            <person name="Nikolaivits E."/>
            <person name="Le Goff G."/>
            <person name="Ouazzani J."/>
            <person name="Kotoulas G."/>
            <person name="Topakas E."/>
        </authorList>
    </citation>
    <scope>NUCLEOTIDE SEQUENCE [LARGE SCALE GENOMIC DNA]</scope>
    <source>
        <strain evidence="2 3">TM138-S3</strain>
    </source>
</reference>
<evidence type="ECO:0000313" key="3">
    <source>
        <dbReference type="Proteomes" id="UP000803884"/>
    </source>
</evidence>
<feature type="region of interest" description="Disordered" evidence="1">
    <location>
        <begin position="184"/>
        <end position="208"/>
    </location>
</feature>
<feature type="compositionally biased region" description="Polar residues" evidence="1">
    <location>
        <begin position="459"/>
        <end position="468"/>
    </location>
</feature>
<feature type="compositionally biased region" description="Basic and acidic residues" evidence="1">
    <location>
        <begin position="1"/>
        <end position="11"/>
    </location>
</feature>
<dbReference type="RefSeq" id="XP_069231969.1">
    <property type="nucleotide sequence ID" value="XM_069371047.1"/>
</dbReference>
<feature type="compositionally biased region" description="Polar residues" evidence="1">
    <location>
        <begin position="184"/>
        <end position="204"/>
    </location>
</feature>
<dbReference type="GeneID" id="96003885"/>
<dbReference type="AlphaFoldDB" id="A0AB34KUZ1"/>
<feature type="region of interest" description="Disordered" evidence="1">
    <location>
        <begin position="371"/>
        <end position="424"/>
    </location>
</feature>
<gene>
    <name evidence="2" type="ORF">WHR41_02441</name>
</gene>
<evidence type="ECO:0000256" key="1">
    <source>
        <dbReference type="SAM" id="MobiDB-lite"/>
    </source>
</evidence>
<protein>
    <submittedName>
        <fullName evidence="2">Uncharacterized protein</fullName>
    </submittedName>
</protein>
<feature type="compositionally biased region" description="Basic and acidic residues" evidence="1">
    <location>
        <begin position="331"/>
        <end position="341"/>
    </location>
</feature>
<keyword evidence="3" id="KW-1185">Reference proteome</keyword>
<dbReference type="InterPro" id="IPR022124">
    <property type="entry name" value="DUF3659"/>
</dbReference>
<feature type="region of interest" description="Disordered" evidence="1">
    <location>
        <begin position="1"/>
        <end position="24"/>
    </location>
</feature>
<feature type="region of interest" description="Disordered" evidence="1">
    <location>
        <begin position="459"/>
        <end position="494"/>
    </location>
</feature>
<organism evidence="2 3">
    <name type="scientific">Cladosporium halotolerans</name>
    <dbReference type="NCBI Taxonomy" id="1052096"/>
    <lineage>
        <taxon>Eukaryota</taxon>
        <taxon>Fungi</taxon>
        <taxon>Dikarya</taxon>
        <taxon>Ascomycota</taxon>
        <taxon>Pezizomycotina</taxon>
        <taxon>Dothideomycetes</taxon>
        <taxon>Dothideomycetidae</taxon>
        <taxon>Cladosporiales</taxon>
        <taxon>Cladosporiaceae</taxon>
        <taxon>Cladosporium</taxon>
    </lineage>
</organism>
<dbReference type="Proteomes" id="UP000803884">
    <property type="component" value="Unassembled WGS sequence"/>
</dbReference>
<evidence type="ECO:0000313" key="2">
    <source>
        <dbReference type="EMBL" id="KAL1588864.1"/>
    </source>
</evidence>
<accession>A0AB34KUZ1</accession>
<feature type="compositionally biased region" description="Basic and acidic residues" evidence="1">
    <location>
        <begin position="475"/>
        <end position="485"/>
    </location>
</feature>
<sequence>MKHNRQERDRSPMSTKAGVGQDESTPSLIVLNGLKVNKRGLILDEEGDPIGELYEGDIIDCVRQKADACGNVLDEYGRVVGRVRALLVGPPSPMLRPPTPRLSNTEHSMRDSPVPLIPARSLTTLSDQFAEDEGHFPRRQVQTIGQKLVFKGDPLFPTTAQPTTHQQDAGHQDEGLFIRDTSTCDRSAQPTKSRQIGHDNNLQKPPSHLLPVAASSMRRSESPSFDLEPDSTAEIVASYEGLPTSEKSTTTALLNDQRAVEETIAEWDQTLTVRKQRERLQPVAAPQNMTADDDVSSNTGAIVSIRQKQATSTDRKSEAPRSSPNPSLKRSKSESMLHVADRPPVSAVPAVPAIPRNLSHIQKPTFANGNAFLATAPGQPGGSNLTPNVKRPPPLSLPRRGSFGDLPRSSSLANAPPRPGIPARQLTAPDFSKSMQLGIAALEAQSPILRPRTPGSTPLISSPLSSHEFTFPEPDDGRVSRDSRRPWARSRSKSVSTVASSKTARRVFAHAARVTTDKEVDVIVNELHEDTTKIKKKGIRAWFGWKK</sequence>